<gene>
    <name evidence="1" type="ORF">GUJ93_ZPchr0003g17402</name>
</gene>
<comment type="caution">
    <text evidence="1">The sequence shown here is derived from an EMBL/GenBank/DDBJ whole genome shotgun (WGS) entry which is preliminary data.</text>
</comment>
<protein>
    <submittedName>
        <fullName evidence="1">Uncharacterized protein</fullName>
    </submittedName>
</protein>
<organism evidence="1 2">
    <name type="scientific">Zizania palustris</name>
    <name type="common">Northern wild rice</name>
    <dbReference type="NCBI Taxonomy" id="103762"/>
    <lineage>
        <taxon>Eukaryota</taxon>
        <taxon>Viridiplantae</taxon>
        <taxon>Streptophyta</taxon>
        <taxon>Embryophyta</taxon>
        <taxon>Tracheophyta</taxon>
        <taxon>Spermatophyta</taxon>
        <taxon>Magnoliopsida</taxon>
        <taxon>Liliopsida</taxon>
        <taxon>Poales</taxon>
        <taxon>Poaceae</taxon>
        <taxon>BOP clade</taxon>
        <taxon>Oryzoideae</taxon>
        <taxon>Oryzeae</taxon>
        <taxon>Zizaniinae</taxon>
        <taxon>Zizania</taxon>
    </lineage>
</organism>
<dbReference type="PANTHER" id="PTHR10775">
    <property type="entry name" value="OS08G0208400 PROTEIN"/>
    <property type="match status" value="1"/>
</dbReference>
<proteinExistence type="predicted"/>
<accession>A0A8J5STM9</accession>
<dbReference type="InterPro" id="IPR004242">
    <property type="entry name" value="Transposase_21"/>
</dbReference>
<dbReference type="Proteomes" id="UP000729402">
    <property type="component" value="Unassembled WGS sequence"/>
</dbReference>
<sequence>MEESNFMMALLIPGPASPGKDFDLFLEPLVEDLLELWTSVSAYDALSGKMFKFRDAVLWCIHDYPTLSTLSGRTTKGYFTCIHCNKHPLSYSLRSKIGYIGHFRFLTKGHRLQRNNEFAGLHESNDPPGEFCIEEFLAKLDKVEDVRPGQLQSSRKRKRFDLKCGNVKIWSRKVSFWKLPYWHILKGRHNLDVMHIDKNICESQISTILNIPEKTKDTIKARLDLKDLGMKKELQFRDDGDSCQMPHARYTLSKEQKNIFCDFLWDVKFPDGFASNISRCLNADGTKVQGLKTHDCHIL</sequence>
<dbReference type="EMBL" id="JAAALK010000286">
    <property type="protein sequence ID" value="KAG8061269.1"/>
    <property type="molecule type" value="Genomic_DNA"/>
</dbReference>
<evidence type="ECO:0000313" key="1">
    <source>
        <dbReference type="EMBL" id="KAG8061269.1"/>
    </source>
</evidence>
<reference evidence="1" key="1">
    <citation type="journal article" date="2021" name="bioRxiv">
        <title>Whole Genome Assembly and Annotation of Northern Wild Rice, Zizania palustris L., Supports a Whole Genome Duplication in the Zizania Genus.</title>
        <authorList>
            <person name="Haas M."/>
            <person name="Kono T."/>
            <person name="Macchietto M."/>
            <person name="Millas R."/>
            <person name="McGilp L."/>
            <person name="Shao M."/>
            <person name="Duquette J."/>
            <person name="Hirsch C.N."/>
            <person name="Kimball J."/>
        </authorList>
    </citation>
    <scope>NUCLEOTIDE SEQUENCE</scope>
    <source>
        <tissue evidence="1">Fresh leaf tissue</tissue>
    </source>
</reference>
<evidence type="ECO:0000313" key="2">
    <source>
        <dbReference type="Proteomes" id="UP000729402"/>
    </source>
</evidence>
<name>A0A8J5STM9_ZIZPA</name>
<dbReference type="OrthoDB" id="679757at2759"/>
<dbReference type="PANTHER" id="PTHR10775:SF185">
    <property type="entry name" value="OS08G0208400 PROTEIN"/>
    <property type="match status" value="1"/>
</dbReference>
<dbReference type="Pfam" id="PF02992">
    <property type="entry name" value="Transposase_21"/>
    <property type="match status" value="1"/>
</dbReference>
<reference evidence="1" key="2">
    <citation type="submission" date="2021-02" db="EMBL/GenBank/DDBJ databases">
        <authorList>
            <person name="Kimball J.A."/>
            <person name="Haas M.W."/>
            <person name="Macchietto M."/>
            <person name="Kono T."/>
            <person name="Duquette J."/>
            <person name="Shao M."/>
        </authorList>
    </citation>
    <scope>NUCLEOTIDE SEQUENCE</scope>
    <source>
        <tissue evidence="1">Fresh leaf tissue</tissue>
    </source>
</reference>
<dbReference type="AlphaFoldDB" id="A0A8J5STM9"/>
<keyword evidence="2" id="KW-1185">Reference proteome</keyword>